<name>A0ABW3CEA4_9ACTN</name>
<proteinExistence type="predicted"/>
<evidence type="ECO:0000313" key="2">
    <source>
        <dbReference type="EMBL" id="MFD0852785.1"/>
    </source>
</evidence>
<organism evidence="2 3">
    <name type="scientific">Actinomadura adrarensis</name>
    <dbReference type="NCBI Taxonomy" id="1819600"/>
    <lineage>
        <taxon>Bacteria</taxon>
        <taxon>Bacillati</taxon>
        <taxon>Actinomycetota</taxon>
        <taxon>Actinomycetes</taxon>
        <taxon>Streptosporangiales</taxon>
        <taxon>Thermomonosporaceae</taxon>
        <taxon>Actinomadura</taxon>
    </lineage>
</organism>
<dbReference type="InterPro" id="IPR029066">
    <property type="entry name" value="PLP-binding_barrel"/>
</dbReference>
<feature type="non-terminal residue" evidence="2">
    <location>
        <position position="176"/>
    </location>
</feature>
<dbReference type="Proteomes" id="UP001597083">
    <property type="component" value="Unassembled WGS sequence"/>
</dbReference>
<dbReference type="InterPro" id="IPR051466">
    <property type="entry name" value="D-amino_acid_metab_enzyme"/>
</dbReference>
<dbReference type="Gene3D" id="3.20.20.10">
    <property type="entry name" value="Alanine racemase"/>
    <property type="match status" value="1"/>
</dbReference>
<keyword evidence="3" id="KW-1185">Reference proteome</keyword>
<comment type="caution">
    <text evidence="2">The sequence shown here is derived from an EMBL/GenBank/DDBJ whole genome shotgun (WGS) entry which is preliminary data.</text>
</comment>
<gene>
    <name evidence="2" type="ORF">ACFQ07_11145</name>
</gene>
<dbReference type="PANTHER" id="PTHR28004">
    <property type="entry name" value="ZGC:162816-RELATED"/>
    <property type="match status" value="1"/>
</dbReference>
<evidence type="ECO:0000259" key="1">
    <source>
        <dbReference type="Pfam" id="PF01168"/>
    </source>
</evidence>
<dbReference type="Pfam" id="PF01168">
    <property type="entry name" value="Ala_racemase_N"/>
    <property type="match status" value="1"/>
</dbReference>
<dbReference type="EC" id="5.1.1.1" evidence="2"/>
<evidence type="ECO:0000313" key="3">
    <source>
        <dbReference type="Proteomes" id="UP001597083"/>
    </source>
</evidence>
<reference evidence="3" key="1">
    <citation type="journal article" date="2019" name="Int. J. Syst. Evol. Microbiol.">
        <title>The Global Catalogue of Microorganisms (GCM) 10K type strain sequencing project: providing services to taxonomists for standard genome sequencing and annotation.</title>
        <authorList>
            <consortium name="The Broad Institute Genomics Platform"/>
            <consortium name="The Broad Institute Genome Sequencing Center for Infectious Disease"/>
            <person name="Wu L."/>
            <person name="Ma J."/>
        </authorList>
    </citation>
    <scope>NUCLEOTIDE SEQUENCE [LARGE SCALE GENOMIC DNA]</scope>
    <source>
        <strain evidence="3">JCM 31696</strain>
    </source>
</reference>
<keyword evidence="2" id="KW-0413">Isomerase</keyword>
<feature type="domain" description="Alanine racemase N-terminal" evidence="1">
    <location>
        <begin position="19"/>
        <end position="151"/>
    </location>
</feature>
<protein>
    <submittedName>
        <fullName evidence="2">Alanine racemase</fullName>
        <ecNumber evidence="2">5.1.1.1</ecNumber>
    </submittedName>
</protein>
<sequence length="176" mass="18059">MAGLIETAEVSLRPHFKTSKCIAVARRQLAHGASGFTCSTPAEVTLLQDEGIGDLLWAHQPVGPVKVAFAVQAASRGGLTIALDSVEAAEPLSKAAADAGTTIPFALEVDTGLHRAGVDPDKAVSTAAAITSLPALKLRGVFTHEGHVAKHGSDRPGVEAEGDRAGRTLVQVAEAL</sequence>
<accession>A0ABW3CEA4</accession>
<dbReference type="InterPro" id="IPR001608">
    <property type="entry name" value="Ala_racemase_N"/>
</dbReference>
<dbReference type="SUPFAM" id="SSF51419">
    <property type="entry name" value="PLP-binding barrel"/>
    <property type="match status" value="1"/>
</dbReference>
<dbReference type="EMBL" id="JBHTIR010001631">
    <property type="protein sequence ID" value="MFD0852785.1"/>
    <property type="molecule type" value="Genomic_DNA"/>
</dbReference>
<dbReference type="GO" id="GO:0008784">
    <property type="term" value="F:alanine racemase activity"/>
    <property type="evidence" value="ECO:0007669"/>
    <property type="project" value="UniProtKB-EC"/>
</dbReference>
<dbReference type="PANTHER" id="PTHR28004:SF2">
    <property type="entry name" value="D-SERINE DEHYDRATASE"/>
    <property type="match status" value="1"/>
</dbReference>